<evidence type="ECO:0000313" key="9">
    <source>
        <dbReference type="EMBL" id="CUS10281.1"/>
    </source>
</evidence>
<keyword evidence="4 8" id="KW-0560">Oxidoreductase</keyword>
<dbReference type="AlphaFoldDB" id="A0A292PU13"/>
<keyword evidence="7 8" id="KW-0349">Heme</keyword>
<dbReference type="PANTHER" id="PTHR24286:SF228">
    <property type="entry name" value="C-22 STEROL DESATURASE ERG5"/>
    <property type="match status" value="1"/>
</dbReference>
<comment type="similarity">
    <text evidence="2 8">Belongs to the cytochrome P450 family.</text>
</comment>
<reference evidence="9" key="1">
    <citation type="submission" date="2015-10" db="EMBL/GenBank/DDBJ databases">
        <authorList>
            <person name="Regsiter A."/>
            <person name="william w."/>
        </authorList>
    </citation>
    <scope>NUCLEOTIDE SEQUENCE</scope>
    <source>
        <strain evidence="9">Montdore</strain>
    </source>
</reference>
<evidence type="ECO:0000256" key="7">
    <source>
        <dbReference type="PIRSR" id="PIRSR602403-1"/>
    </source>
</evidence>
<sequence length="598" mass="67774">MDEIANSSTFTPPSAVGSAEQPFQTLVESFETIGRTLEGLSGWQIFFSIIILSITYDQCRYIWNKGSIVGPSLKIPFMGPFLESVNPKFSQYLAKWNSGPLSCVSVFHKFVVIASTRDLARKVFNSPGYVSPCVVDVAKKILRPDNWVFLDGRAHVEYRKGLNGLFSRQAIGMYLPGQEEIYDAYFKRWLGLSKEGKPIPFMSEFRDINCAVSLRTFVGHYISDEAVKEISENYYKITAALELVNFPIILPWTKTWYGKKCADFVLNEFAACAAKSRIAMKEGKEPGCTMDSWIKSMIEAKESDAAKIAAAKGLPQIREFSDMEISMTIFTFLFASQDASSSATTWQFQIMADRPDIMKKIREEQLRVRDGDPHKKLDPDLVDKMVYTRAVVKEQLRYRPPVIMVPYEVKKSFQITPEYRVPKGAMVVPTLYPALHDPEVYNDPDSFVPERWLEGGEAEAAKKNWLVFGAGPHVCLGQNYAIMNFMSMIGKASLMMDWEHHATPKSEDIKVFATIFPEVCFPMLLQEQHRTNLIFRMIVSWCSRSVIHTLPRNYLSLCPPPPISLTFTPPLQSFQGFFLFLPLNYKPFPSSLAGGCCI</sequence>
<keyword evidence="5 7" id="KW-0408">Iron</keyword>
<dbReference type="InterPro" id="IPR036396">
    <property type="entry name" value="Cyt_P450_sf"/>
</dbReference>
<dbReference type="SUPFAM" id="SSF48264">
    <property type="entry name" value="Cytochrome P450"/>
    <property type="match status" value="1"/>
</dbReference>
<keyword evidence="3 7" id="KW-0479">Metal-binding</keyword>
<dbReference type="EMBL" id="LN891051">
    <property type="protein sequence ID" value="CUS10281.1"/>
    <property type="molecule type" value="Genomic_DNA"/>
</dbReference>
<dbReference type="GO" id="GO:0000249">
    <property type="term" value="F:C-22 sterol desaturase (NADPH) activity"/>
    <property type="evidence" value="ECO:0007669"/>
    <property type="project" value="UniProtKB-EC"/>
</dbReference>
<evidence type="ECO:0000256" key="6">
    <source>
        <dbReference type="ARBA" id="ARBA00039038"/>
    </source>
</evidence>
<keyword evidence="8" id="KW-0503">Monooxygenase</keyword>
<evidence type="ECO:0000256" key="3">
    <source>
        <dbReference type="ARBA" id="ARBA00022723"/>
    </source>
</evidence>
<dbReference type="PRINTS" id="PR00465">
    <property type="entry name" value="EP450IV"/>
</dbReference>
<dbReference type="GO" id="GO:0020037">
    <property type="term" value="F:heme binding"/>
    <property type="evidence" value="ECO:0007669"/>
    <property type="project" value="InterPro"/>
</dbReference>
<evidence type="ECO:0000256" key="5">
    <source>
        <dbReference type="ARBA" id="ARBA00023004"/>
    </source>
</evidence>
<dbReference type="CDD" id="cd11082">
    <property type="entry name" value="CYP61_CYP710"/>
    <property type="match status" value="1"/>
</dbReference>
<dbReference type="GO" id="GO:0005506">
    <property type="term" value="F:iron ion binding"/>
    <property type="evidence" value="ECO:0007669"/>
    <property type="project" value="InterPro"/>
</dbReference>
<evidence type="ECO:0000256" key="4">
    <source>
        <dbReference type="ARBA" id="ARBA00023002"/>
    </source>
</evidence>
<evidence type="ECO:0000313" key="10">
    <source>
        <dbReference type="Proteomes" id="UP001412239"/>
    </source>
</evidence>
<evidence type="ECO:0000256" key="1">
    <source>
        <dbReference type="ARBA" id="ARBA00001971"/>
    </source>
</evidence>
<dbReference type="PANTHER" id="PTHR24286">
    <property type="entry name" value="CYTOCHROME P450 26"/>
    <property type="match status" value="1"/>
</dbReference>
<organism evidence="9 10">
    <name type="scientific">Tuber aestivum</name>
    <name type="common">summer truffle</name>
    <dbReference type="NCBI Taxonomy" id="59557"/>
    <lineage>
        <taxon>Eukaryota</taxon>
        <taxon>Fungi</taxon>
        <taxon>Dikarya</taxon>
        <taxon>Ascomycota</taxon>
        <taxon>Pezizomycotina</taxon>
        <taxon>Pezizomycetes</taxon>
        <taxon>Pezizales</taxon>
        <taxon>Tuberaceae</taxon>
        <taxon>Tuber</taxon>
    </lineage>
</organism>
<dbReference type="PRINTS" id="PR00385">
    <property type="entry name" value="P450"/>
</dbReference>
<dbReference type="Pfam" id="PF00067">
    <property type="entry name" value="p450"/>
    <property type="match status" value="1"/>
</dbReference>
<dbReference type="PROSITE" id="PS00086">
    <property type="entry name" value="CYTOCHROME_P450"/>
    <property type="match status" value="1"/>
</dbReference>
<dbReference type="FunFam" id="1.10.630.10:FF:000021">
    <property type="entry name" value="Cytochrome P450 61"/>
    <property type="match status" value="1"/>
</dbReference>
<evidence type="ECO:0000256" key="8">
    <source>
        <dbReference type="RuleBase" id="RU000461"/>
    </source>
</evidence>
<dbReference type="Gene3D" id="1.10.630.10">
    <property type="entry name" value="Cytochrome P450"/>
    <property type="match status" value="1"/>
</dbReference>
<accession>A0A292PU13</accession>
<keyword evidence="10" id="KW-1185">Reference proteome</keyword>
<evidence type="ECO:0000256" key="2">
    <source>
        <dbReference type="ARBA" id="ARBA00010617"/>
    </source>
</evidence>
<proteinExistence type="inferred from homology"/>
<comment type="cofactor">
    <cofactor evidence="1 7">
        <name>heme</name>
        <dbReference type="ChEBI" id="CHEBI:30413"/>
    </cofactor>
</comment>
<feature type="binding site" description="axial binding residue" evidence="7">
    <location>
        <position position="475"/>
    </location>
    <ligand>
        <name>heme</name>
        <dbReference type="ChEBI" id="CHEBI:30413"/>
    </ligand>
    <ligandPart>
        <name>Fe</name>
        <dbReference type="ChEBI" id="CHEBI:18248"/>
    </ligandPart>
</feature>
<dbReference type="Proteomes" id="UP001412239">
    <property type="component" value="Unassembled WGS sequence"/>
</dbReference>
<protein>
    <recommendedName>
        <fullName evidence="6">sterol 22-desaturase</fullName>
        <ecNumber evidence="6">1.14.19.41</ecNumber>
    </recommendedName>
</protein>
<gene>
    <name evidence="9" type="ORF">GSTUAT00005651001</name>
</gene>
<dbReference type="GO" id="GO:0016125">
    <property type="term" value="P:sterol metabolic process"/>
    <property type="evidence" value="ECO:0007669"/>
    <property type="project" value="TreeGrafter"/>
</dbReference>
<dbReference type="EC" id="1.14.19.41" evidence="6"/>
<dbReference type="InterPro" id="IPR002403">
    <property type="entry name" value="Cyt_P450_E_grp-IV"/>
</dbReference>
<dbReference type="InterPro" id="IPR017972">
    <property type="entry name" value="Cyt_P450_CS"/>
</dbReference>
<dbReference type="InterPro" id="IPR001128">
    <property type="entry name" value="Cyt_P450"/>
</dbReference>
<name>A0A292PU13_9PEZI</name>
<dbReference type="GO" id="GO:0004497">
    <property type="term" value="F:monooxygenase activity"/>
    <property type="evidence" value="ECO:0007669"/>
    <property type="project" value="UniProtKB-KW"/>
</dbReference>